<proteinExistence type="predicted"/>
<gene>
    <name evidence="1" type="ORF">HPB47_013466</name>
</gene>
<comment type="caution">
    <text evidence="1">The sequence shown here is derived from an EMBL/GenBank/DDBJ whole genome shotgun (WGS) entry which is preliminary data.</text>
</comment>
<evidence type="ECO:0000313" key="1">
    <source>
        <dbReference type="EMBL" id="KAG0444717.1"/>
    </source>
</evidence>
<organism evidence="1 2">
    <name type="scientific">Ixodes persulcatus</name>
    <name type="common">Taiga tick</name>
    <dbReference type="NCBI Taxonomy" id="34615"/>
    <lineage>
        <taxon>Eukaryota</taxon>
        <taxon>Metazoa</taxon>
        <taxon>Ecdysozoa</taxon>
        <taxon>Arthropoda</taxon>
        <taxon>Chelicerata</taxon>
        <taxon>Arachnida</taxon>
        <taxon>Acari</taxon>
        <taxon>Parasitiformes</taxon>
        <taxon>Ixodida</taxon>
        <taxon>Ixodoidea</taxon>
        <taxon>Ixodidae</taxon>
        <taxon>Ixodinae</taxon>
        <taxon>Ixodes</taxon>
    </lineage>
</organism>
<reference evidence="1 2" key="1">
    <citation type="journal article" date="2020" name="Cell">
        <title>Large-Scale Comparative Analyses of Tick Genomes Elucidate Their Genetic Diversity and Vector Capacities.</title>
        <authorList>
            <consortium name="Tick Genome and Microbiome Consortium (TIGMIC)"/>
            <person name="Jia N."/>
            <person name="Wang J."/>
            <person name="Shi W."/>
            <person name="Du L."/>
            <person name="Sun Y."/>
            <person name="Zhan W."/>
            <person name="Jiang J.F."/>
            <person name="Wang Q."/>
            <person name="Zhang B."/>
            <person name="Ji P."/>
            <person name="Bell-Sakyi L."/>
            <person name="Cui X.M."/>
            <person name="Yuan T.T."/>
            <person name="Jiang B.G."/>
            <person name="Yang W.F."/>
            <person name="Lam T.T."/>
            <person name="Chang Q.C."/>
            <person name="Ding S.J."/>
            <person name="Wang X.J."/>
            <person name="Zhu J.G."/>
            <person name="Ruan X.D."/>
            <person name="Zhao L."/>
            <person name="Wei J.T."/>
            <person name="Ye R.Z."/>
            <person name="Que T.C."/>
            <person name="Du C.H."/>
            <person name="Zhou Y.H."/>
            <person name="Cheng J.X."/>
            <person name="Dai P.F."/>
            <person name="Guo W.B."/>
            <person name="Han X.H."/>
            <person name="Huang E.J."/>
            <person name="Li L.F."/>
            <person name="Wei W."/>
            <person name="Gao Y.C."/>
            <person name="Liu J.Z."/>
            <person name="Shao H.Z."/>
            <person name="Wang X."/>
            <person name="Wang C.C."/>
            <person name="Yang T.C."/>
            <person name="Huo Q.B."/>
            <person name="Li W."/>
            <person name="Chen H.Y."/>
            <person name="Chen S.E."/>
            <person name="Zhou L.G."/>
            <person name="Ni X.B."/>
            <person name="Tian J.H."/>
            <person name="Sheng Y."/>
            <person name="Liu T."/>
            <person name="Pan Y.S."/>
            <person name="Xia L.Y."/>
            <person name="Li J."/>
            <person name="Zhao F."/>
            <person name="Cao W.C."/>
        </authorList>
    </citation>
    <scope>NUCLEOTIDE SEQUENCE [LARGE SCALE GENOMIC DNA]</scope>
    <source>
        <strain evidence="1">Iper-2018</strain>
    </source>
</reference>
<accession>A0AC60R1Y1</accession>
<keyword evidence="2" id="KW-1185">Reference proteome</keyword>
<protein>
    <submittedName>
        <fullName evidence="1">Uncharacterized protein</fullName>
    </submittedName>
</protein>
<dbReference type="EMBL" id="JABSTQ010001588">
    <property type="protein sequence ID" value="KAG0444717.1"/>
    <property type="molecule type" value="Genomic_DNA"/>
</dbReference>
<name>A0AC60R1Y1_IXOPE</name>
<sequence>MHALVRFPNDGDNKLHIVPVGRVKDLHPADEEDFDPKAVYSVFWDDPGSAANSGYYPAQILMMAETEEGLLEKMKVARVRKIPIPVSEFEEDEDGTMSQTTASRKGKNVCL</sequence>
<evidence type="ECO:0000313" key="2">
    <source>
        <dbReference type="Proteomes" id="UP000805193"/>
    </source>
</evidence>
<dbReference type="Proteomes" id="UP000805193">
    <property type="component" value="Unassembled WGS sequence"/>
</dbReference>